<proteinExistence type="inferred from homology"/>
<keyword evidence="1" id="KW-0698">rRNA processing</keyword>
<name>L0B1M1_THEEQ</name>
<dbReference type="RefSeq" id="XP_004831044.1">
    <property type="nucleotide sequence ID" value="XM_004830987.1"/>
</dbReference>
<gene>
    <name evidence="2" type="ORF">BEWA_007870</name>
</gene>
<comment type="subcellular location">
    <subcellularLocation>
        <location evidence="1">Nucleus</location>
        <location evidence="1">Nucleolus</location>
    </subcellularLocation>
</comment>
<dbReference type="KEGG" id="beq:BEWA_007870"/>
<dbReference type="InterPro" id="IPR040191">
    <property type="entry name" value="UTP10"/>
</dbReference>
<organism evidence="2 3">
    <name type="scientific">Theileria equi strain WA</name>
    <dbReference type="NCBI Taxonomy" id="1537102"/>
    <lineage>
        <taxon>Eukaryota</taxon>
        <taxon>Sar</taxon>
        <taxon>Alveolata</taxon>
        <taxon>Apicomplexa</taxon>
        <taxon>Aconoidasida</taxon>
        <taxon>Piroplasmida</taxon>
        <taxon>Theileriidae</taxon>
        <taxon>Theileria</taxon>
    </lineage>
</organism>
<dbReference type="GO" id="GO:0034455">
    <property type="term" value="C:t-UTP complex"/>
    <property type="evidence" value="ECO:0007669"/>
    <property type="project" value="TreeGrafter"/>
</dbReference>
<dbReference type="GO" id="GO:0030686">
    <property type="term" value="C:90S preribosome"/>
    <property type="evidence" value="ECO:0007669"/>
    <property type="project" value="TreeGrafter"/>
</dbReference>
<dbReference type="GO" id="GO:0000462">
    <property type="term" value="P:maturation of SSU-rRNA from tricistronic rRNA transcript (SSU-rRNA, 5.8S rRNA, LSU-rRNA)"/>
    <property type="evidence" value="ECO:0007669"/>
    <property type="project" value="TreeGrafter"/>
</dbReference>
<dbReference type="GO" id="GO:0045943">
    <property type="term" value="P:positive regulation of transcription by RNA polymerase I"/>
    <property type="evidence" value="ECO:0007669"/>
    <property type="project" value="TreeGrafter"/>
</dbReference>
<keyword evidence="1" id="KW-0690">Ribosome biogenesis</keyword>
<dbReference type="GeneID" id="15804656"/>
<dbReference type="GO" id="GO:0032040">
    <property type="term" value="C:small-subunit processome"/>
    <property type="evidence" value="ECO:0007669"/>
    <property type="project" value="TreeGrafter"/>
</dbReference>
<comment type="similarity">
    <text evidence="1">Belongs to the HEATR1/UTP10 family.</text>
</comment>
<dbReference type="GO" id="GO:0030515">
    <property type="term" value="F:snoRNA binding"/>
    <property type="evidence" value="ECO:0007669"/>
    <property type="project" value="TreeGrafter"/>
</dbReference>
<keyword evidence="1" id="KW-0687">Ribonucleoprotein</keyword>
<evidence type="ECO:0000313" key="3">
    <source>
        <dbReference type="Proteomes" id="UP000031512"/>
    </source>
</evidence>
<dbReference type="OrthoDB" id="361818at2759"/>
<accession>L0B1M1</accession>
<dbReference type="VEuPathDB" id="PiroplasmaDB:BEWA_007870"/>
<evidence type="ECO:0000313" key="2">
    <source>
        <dbReference type="EMBL" id="AFZ81378.1"/>
    </source>
</evidence>
<comment type="function">
    <text evidence="1">Involved in nucleolar processing of pre-18S ribosomal RNA.</text>
</comment>
<dbReference type="PANTHER" id="PTHR13457:SF1">
    <property type="entry name" value="HEAT REPEAT-CONTAINING PROTEIN 1"/>
    <property type="match status" value="1"/>
</dbReference>
<dbReference type="EMBL" id="CP001670">
    <property type="protein sequence ID" value="AFZ81378.1"/>
    <property type="molecule type" value="Genomic_DNA"/>
</dbReference>
<reference evidence="2 3" key="1">
    <citation type="journal article" date="2012" name="BMC Genomics">
        <title>Comparative genomic analysis and phylogenetic position of Theileria equi.</title>
        <authorList>
            <person name="Kappmeyer L.S."/>
            <person name="Thiagarajan M."/>
            <person name="Herndon D.R."/>
            <person name="Ramsay J.D."/>
            <person name="Caler E."/>
            <person name="Djikeng A."/>
            <person name="Gillespie J.J."/>
            <person name="Lau A.O."/>
            <person name="Roalson E.H."/>
            <person name="Silva J.C."/>
            <person name="Silva M.G."/>
            <person name="Suarez C.E."/>
            <person name="Ueti M.W."/>
            <person name="Nene V.M."/>
            <person name="Mealey R.H."/>
            <person name="Knowles D.P."/>
            <person name="Brayton K.A."/>
        </authorList>
    </citation>
    <scope>NUCLEOTIDE SEQUENCE [LARGE SCALE GENOMIC DNA]</scope>
    <source>
        <strain evidence="2 3">WA</strain>
    </source>
</reference>
<dbReference type="Proteomes" id="UP000031512">
    <property type="component" value="Chromosome 3"/>
</dbReference>
<sequence>MSKISEQLSSAVLEKNKLCTKFLKAYKRNLQWNILQTWESWNYIKTLDEDFEICEPLFRPCWRNSSSEVDLFFASESDTSGILSFENKDLEFFDDKELSELNRLIHLFLDLSVPYFSYPQIQNLMDFLIYKYELTVRYPEHAIINFLQYHDTDYFFKLLSLSTLPKSSDVSYFYANKDKKLTLHNHAGVSKHVIVDGIIKFFGNYKKVVQSVNSVVLERMKYEKNKSYIAFYNILTLSVIESKGKTLSEDEIRFFFNTAVDGLKKAEYLEYYNTQLCALAFISAKTSLNISTQRALLTAILEPLLLKIKNNKIPFYLRVAIKNAMVLISILLGHQKDRINMLPEAVLETFFRVCSSSDVILKALLSPTSFGKMIDFSRLCNIIFQSTLKIMKTNLKITSISNEFDSKDETLEYSNLFSAIIKNNNVGLYYSKIFFFNVMDELSKLFATSYGHGDLLVSYNKSSTGDIVEVFNKKYTTVLFILRLILKVLNKTHKSDMEILVDRYISKSPNFNSVDMLLFVSKSIFDNFGLIRLNIMGTIPNNQSFLLPSRVTRNNIHQVLSMYMDDTLPHEIRLKMYKLIVNSITGGYFIPASENDDEYHSLVSQFFSVTLRYEDLFGFHCSDQKIWSYISIKHSIVVLLTYIQGLLDDIDKKISFDVVFTVERAQENNYSIDVSGLFSAYALGFSCNDTSWRNLSQSLYLLLDFDGKASDEEANVISDSITPFIILLRNITSGKETMTNIFEICERYLNKKNIIEFDAQLILKSSFRLLKTLVLERRIRESGVASKEDVSPKNENYLSESDDSYFLTNGLVTCYVICSLVNCISESNAKTIHAVTISTIQQIYALASIGHLSDSLSKTLSKSCKASLAVLSLYLKVFDDSYFSNIVLLHHVMLMLNEEFLDFLREITENLQLGIYSSALARHCFECCDLFVGTYNSKRNITTTKRSTIGWPICRNVEFIWEDGILVMETNEHVLDISYDGMMIAKDLFSTLGSANFHSRNSNLSPMNLGHATDSNRFWLTLSCSVNDTDRLYTMVCDFIESIFLSVFVNDPHILPSIFFDFVINLLPYTLHRDYNIRHKAGKLMKNISEIYSKEEFSYDKHLIKGFRSNMLASIDLFENHEFPRTVTLSLKSFSKYLTQSNETFYELPDSLTKFLSNYGKDDQEFLFLLFSRCLTTNPHVMLDPSVVKCLWNALSNSKSTFLFGVDNILSRIIKYLSEKIPKLVKEPRDYLDIRSTKHFISLLSITTAIISTGKLFDDEKMLIFGKSICPDILRITKALGSLMEPTLDDSDTNQYDHMHPILFMLKDCTLLSLSTLKNGIFWKLSNNEKIKLLKLFIGVFDSFDMVNNMLIIDWIFDAKSQKLFSQFLAFIYSLEEVPHRPTEMILLNTMNKIDSLQVLEKIFSTTMDAGYDSLRTVLIASKILLKLILGTSFIQTKVQTFVFTSTTKLLKFGIDKVKAGEMLDPIYAEICSYLTLLYSRIDKLVQEDSLVQPTLLVPLFDSVCLFMDSLSSLFGSLVFVAVKGFLKNMMVTFIKSCEKTLDYGITAVIFALSKSFKSENTNLSVESLFEISFAIFGNDDDTSKSARNLWISYSTFVCLTSPKLQPELTNMKVLDLIGQHSDIISIVSNIAQLSMLDLLEFSGIKPMFNLPTININTDVKNSGKDVIFQNLLNIFTFVRMAVESFGAFVLDCSLESFNDHTSQSFGSYLCISELVYCSVFILSILENLTSNPVYVKKRKQGTRSIKISVPSDQDVCKQISRKIEQLVTIIFRLNYAFSYTRIACQSIKLFFNLKVNLDRKMLDTIWVKDVIDDLSKCRIITCYLTYILQFLNNITKHKKSKFESQKLSKEFEMLNSDISMILLYLFECGLFKEDKSKDTDISKFKGEIWTYFINFPPISLNSIKNLMRIISLVIEQSLSDVKSIKASPWIYSDIIYIIKTIALLDHQEFFGCMKIDEVSTLLINVNSILLSDRRLDVVSCRLFFLVLLAFQRSFGNILGNEFHKSVISLVFNYKNLLSSETAQSFSLDKEQINNKSIRETCDSIYLDIIRHNTETLLEMINKNTHDAVSIKGTNYNIMLMLTYYSSAYIKSSSLIKIFLNLDETDQLTVMERYGKLMIMLIVNLHFNKIKEKYAKVFEKKHAIILNHYITALSEFISEHKFGKGKSYTEIVSSLGKYFATQDDLTNYNTIFSSSIFKMLTDKSNAVVVFQDLFISFSMKFASRITTKDLFKVIETHTKLLNTKALNADYNVTNAKDISKSLGEYASSSLFLRVLVMSMRKYGKFGTTQYITPRVYQNVNEILSYSLKIARMIKSSGVELKMDNSWIWINNSILALLFMQESVKTWNSDKSSVPDLCINSWICLIEECLSLFEILPIYPEDRGSSQHITFVWLYTLENTLKELIENCTNDEKVVKIEACLSHNLARRDNNTKVGILIILNNLWEHSSIHLSATLKNLMPEIGELVDDETEVVRAYAQCLNEKINSLASFTN</sequence>
<dbReference type="eggNOG" id="ENOG502QX56">
    <property type="taxonomic scope" value="Eukaryota"/>
</dbReference>
<keyword evidence="1" id="KW-0539">Nucleus</keyword>
<evidence type="ECO:0000256" key="1">
    <source>
        <dbReference type="RuleBase" id="RU367065"/>
    </source>
</evidence>
<dbReference type="PANTHER" id="PTHR13457">
    <property type="entry name" value="BAP28"/>
    <property type="match status" value="1"/>
</dbReference>
<keyword evidence="3" id="KW-1185">Reference proteome</keyword>
<protein>
    <recommendedName>
        <fullName evidence="1">HEAT repeat-containing protein 1</fullName>
    </recommendedName>
</protein>